<evidence type="ECO:0000313" key="2">
    <source>
        <dbReference type="Proteomes" id="UP000199648"/>
    </source>
</evidence>
<keyword evidence="2" id="KW-1185">Reference proteome</keyword>
<dbReference type="Proteomes" id="UP000199648">
    <property type="component" value="Unassembled WGS sequence"/>
</dbReference>
<sequence>MAMDTTLLPIDLELTQLEESLLEEYARLREDSAIGLVYILLPRKRTEHYLARLRPLYERLQGTTDTHNLQLVTELHDELRVRVMVLRNLLEREVPLIYLERALTEIIDPESTLSIRTHPAERYTPRRPEPKDGILRRLLSSVPLLGSFFQQKATASGIRTKKNTASNANSAAPSKDFPAKNVRRTMGLHYLMEEDRLHLIKPGEALPRITHSPGLPPSLARFVTRDLSEAHFATRASSNIARTPEQLKRKLAEREQNQ</sequence>
<gene>
    <name evidence="1" type="ORF">SAMN03097708_01276</name>
</gene>
<evidence type="ECO:0000313" key="1">
    <source>
        <dbReference type="EMBL" id="SCZ56122.1"/>
    </source>
</evidence>
<accession>A0A1G5Q378</accession>
<reference evidence="1 2" key="1">
    <citation type="submission" date="2016-10" db="EMBL/GenBank/DDBJ databases">
        <authorList>
            <person name="de Groot N.N."/>
        </authorList>
    </citation>
    <scope>NUCLEOTIDE SEQUENCE [LARGE SCALE GENOMIC DNA]</scope>
    <source>
        <strain evidence="1 2">HLD2</strain>
    </source>
</reference>
<organism evidence="1 2">
    <name type="scientific">Thiohalomonas denitrificans</name>
    <dbReference type="NCBI Taxonomy" id="415747"/>
    <lineage>
        <taxon>Bacteria</taxon>
        <taxon>Pseudomonadati</taxon>
        <taxon>Pseudomonadota</taxon>
        <taxon>Gammaproteobacteria</taxon>
        <taxon>Thiohalomonadales</taxon>
        <taxon>Thiohalomonadaceae</taxon>
        <taxon>Thiohalomonas</taxon>
    </lineage>
</organism>
<dbReference type="AlphaFoldDB" id="A0A1G5Q378"/>
<protein>
    <submittedName>
        <fullName evidence="1">Uncharacterized protein</fullName>
    </submittedName>
</protein>
<proteinExistence type="predicted"/>
<name>A0A1G5Q378_9GAMM</name>
<dbReference type="EMBL" id="FMWD01000003">
    <property type="protein sequence ID" value="SCZ56122.1"/>
    <property type="molecule type" value="Genomic_DNA"/>
</dbReference>